<organism evidence="1 2">
    <name type="scientific">Silvibacterium dinghuense</name>
    <dbReference type="NCBI Taxonomy" id="1560006"/>
    <lineage>
        <taxon>Bacteria</taxon>
        <taxon>Pseudomonadati</taxon>
        <taxon>Acidobacteriota</taxon>
        <taxon>Terriglobia</taxon>
        <taxon>Terriglobales</taxon>
        <taxon>Acidobacteriaceae</taxon>
        <taxon>Silvibacterium</taxon>
    </lineage>
</organism>
<proteinExistence type="predicted"/>
<protein>
    <submittedName>
        <fullName evidence="1">Uncharacterized protein</fullName>
    </submittedName>
</protein>
<name>A0A4Q1SJP6_9BACT</name>
<dbReference type="RefSeq" id="WP_129207655.1">
    <property type="nucleotide sequence ID" value="NZ_BMGU01000001.1"/>
</dbReference>
<comment type="caution">
    <text evidence="1">The sequence shown here is derived from an EMBL/GenBank/DDBJ whole genome shotgun (WGS) entry which is preliminary data.</text>
</comment>
<gene>
    <name evidence="1" type="ORF">ESZ00_08460</name>
</gene>
<dbReference type="EMBL" id="SDMK01000001">
    <property type="protein sequence ID" value="RXS97876.1"/>
    <property type="molecule type" value="Genomic_DNA"/>
</dbReference>
<evidence type="ECO:0000313" key="1">
    <source>
        <dbReference type="EMBL" id="RXS97876.1"/>
    </source>
</evidence>
<accession>A0A4Q1SJP6</accession>
<dbReference type="Proteomes" id="UP000290253">
    <property type="component" value="Unassembled WGS sequence"/>
</dbReference>
<evidence type="ECO:0000313" key="2">
    <source>
        <dbReference type="Proteomes" id="UP000290253"/>
    </source>
</evidence>
<sequence length="67" mass="7567">MTDEERDALLIDLADGLRIVLADRLGMTGSLALHPRARVLHDRLAETVEKERLRGISDPHNILKLQK</sequence>
<keyword evidence="2" id="KW-1185">Reference proteome</keyword>
<reference evidence="1 2" key="1">
    <citation type="journal article" date="2016" name="Int. J. Syst. Evol. Microbiol.">
        <title>Acidipila dinghuensis sp. nov., an acidobacterium isolated from forest soil.</title>
        <authorList>
            <person name="Jiang Y.W."/>
            <person name="Wang J."/>
            <person name="Chen M.H."/>
            <person name="Lv Y.Y."/>
            <person name="Qiu L.H."/>
        </authorList>
    </citation>
    <scope>NUCLEOTIDE SEQUENCE [LARGE SCALE GENOMIC DNA]</scope>
    <source>
        <strain evidence="1 2">DHOF10</strain>
    </source>
</reference>
<dbReference type="AlphaFoldDB" id="A0A4Q1SJP6"/>